<name>A0A370GBD9_9COXI</name>
<dbReference type="NCBIfam" id="TIGR02762">
    <property type="entry name" value="TraL_TIGR"/>
    <property type="match status" value="1"/>
</dbReference>
<sequence length="94" mass="11021">MDKYYLPKSLDEPFRIYILTIDELILLIVPILVIGFIFHQIVLGFMLGIGGLTLIKKFKGEQGHFYLVHLAYWYLPDIIQFKVTPPSYIREYLG</sequence>
<dbReference type="GO" id="GO:0019867">
    <property type="term" value="C:outer membrane"/>
    <property type="evidence" value="ECO:0007669"/>
    <property type="project" value="InterPro"/>
</dbReference>
<dbReference type="Pfam" id="PF07178">
    <property type="entry name" value="TraL"/>
    <property type="match status" value="1"/>
</dbReference>
<dbReference type="AlphaFoldDB" id="A0A370GBD9"/>
<organism evidence="2 3">
    <name type="scientific">Aquicella lusitana</name>
    <dbReference type="NCBI Taxonomy" id="254246"/>
    <lineage>
        <taxon>Bacteria</taxon>
        <taxon>Pseudomonadati</taxon>
        <taxon>Pseudomonadota</taxon>
        <taxon>Gammaproteobacteria</taxon>
        <taxon>Legionellales</taxon>
        <taxon>Coxiellaceae</taxon>
        <taxon>Aquicella</taxon>
    </lineage>
</organism>
<keyword evidence="1" id="KW-0812">Transmembrane</keyword>
<gene>
    <name evidence="2" type="ORF">C8D86_12113</name>
</gene>
<keyword evidence="1" id="KW-1133">Transmembrane helix</keyword>
<protein>
    <submittedName>
        <fullName evidence="2">Conjugal transfer pilus assembly protein TraL</fullName>
    </submittedName>
</protein>
<evidence type="ECO:0000313" key="3">
    <source>
        <dbReference type="Proteomes" id="UP000254720"/>
    </source>
</evidence>
<dbReference type="OrthoDB" id="8548046at2"/>
<dbReference type="EMBL" id="QQAX01000021">
    <property type="protein sequence ID" value="RDI41115.1"/>
    <property type="molecule type" value="Genomic_DNA"/>
</dbReference>
<keyword evidence="1" id="KW-0472">Membrane</keyword>
<reference evidence="2 3" key="1">
    <citation type="submission" date="2018-07" db="EMBL/GenBank/DDBJ databases">
        <title>Genomic Encyclopedia of Type Strains, Phase IV (KMG-IV): sequencing the most valuable type-strain genomes for metagenomic binning, comparative biology and taxonomic classification.</title>
        <authorList>
            <person name="Goeker M."/>
        </authorList>
    </citation>
    <scope>NUCLEOTIDE SEQUENCE [LARGE SCALE GENOMIC DNA]</scope>
    <source>
        <strain evidence="2 3">DSM 16500</strain>
    </source>
</reference>
<feature type="transmembrane region" description="Helical" evidence="1">
    <location>
        <begin position="24"/>
        <end position="49"/>
    </location>
</feature>
<accession>A0A370GBD9</accession>
<dbReference type="InterPro" id="IPR009838">
    <property type="entry name" value="T4SS_TraL"/>
</dbReference>
<keyword evidence="3" id="KW-1185">Reference proteome</keyword>
<dbReference type="Proteomes" id="UP000254720">
    <property type="component" value="Unassembled WGS sequence"/>
</dbReference>
<comment type="caution">
    <text evidence="2">The sequence shown here is derived from an EMBL/GenBank/DDBJ whole genome shotgun (WGS) entry which is preliminary data.</text>
</comment>
<proteinExistence type="predicted"/>
<dbReference type="RefSeq" id="WP_114834994.1">
    <property type="nucleotide sequence ID" value="NZ_LR699117.1"/>
</dbReference>
<evidence type="ECO:0000313" key="2">
    <source>
        <dbReference type="EMBL" id="RDI41115.1"/>
    </source>
</evidence>
<evidence type="ECO:0000256" key="1">
    <source>
        <dbReference type="SAM" id="Phobius"/>
    </source>
</evidence>